<organism evidence="1 2">
    <name type="scientific">Batillaria attramentaria</name>
    <dbReference type="NCBI Taxonomy" id="370345"/>
    <lineage>
        <taxon>Eukaryota</taxon>
        <taxon>Metazoa</taxon>
        <taxon>Spiralia</taxon>
        <taxon>Lophotrochozoa</taxon>
        <taxon>Mollusca</taxon>
        <taxon>Gastropoda</taxon>
        <taxon>Caenogastropoda</taxon>
        <taxon>Sorbeoconcha</taxon>
        <taxon>Cerithioidea</taxon>
        <taxon>Batillariidae</taxon>
        <taxon>Batillaria</taxon>
    </lineage>
</organism>
<accession>A0ABD0JH45</accession>
<reference evidence="1 2" key="1">
    <citation type="journal article" date="2023" name="Sci. Data">
        <title>Genome assembly of the Korean intertidal mud-creeper Batillaria attramentaria.</title>
        <authorList>
            <person name="Patra A.K."/>
            <person name="Ho P.T."/>
            <person name="Jun S."/>
            <person name="Lee S.J."/>
            <person name="Kim Y."/>
            <person name="Won Y.J."/>
        </authorList>
    </citation>
    <scope>NUCLEOTIDE SEQUENCE [LARGE SCALE GENOMIC DNA]</scope>
    <source>
        <strain evidence="1">Wonlab-2016</strain>
    </source>
</reference>
<protein>
    <submittedName>
        <fullName evidence="1">Uncharacterized protein</fullName>
    </submittedName>
</protein>
<gene>
    <name evidence="1" type="ORF">BaRGS_00034609</name>
</gene>
<evidence type="ECO:0000313" key="1">
    <source>
        <dbReference type="EMBL" id="KAK7474149.1"/>
    </source>
</evidence>
<evidence type="ECO:0000313" key="2">
    <source>
        <dbReference type="Proteomes" id="UP001519460"/>
    </source>
</evidence>
<dbReference type="Proteomes" id="UP001519460">
    <property type="component" value="Unassembled WGS sequence"/>
</dbReference>
<keyword evidence="2" id="KW-1185">Reference proteome</keyword>
<comment type="caution">
    <text evidence="1">The sequence shown here is derived from an EMBL/GenBank/DDBJ whole genome shotgun (WGS) entry which is preliminary data.</text>
</comment>
<dbReference type="AlphaFoldDB" id="A0ABD0JH45"/>
<sequence>MDEFMRPDPVFGLTLPEVADKEKSENVVPEPKRNSRRLSIQSANDFPITLVGMAPPIYSAGSPERLTAPASVDCVFTAYLMGFAAQ</sequence>
<dbReference type="EMBL" id="JACVVK020000446">
    <property type="protein sequence ID" value="KAK7474149.1"/>
    <property type="molecule type" value="Genomic_DNA"/>
</dbReference>
<proteinExistence type="predicted"/>
<name>A0ABD0JH45_9CAEN</name>